<keyword evidence="13" id="KW-1185">Reference proteome</keyword>
<evidence type="ECO:0000256" key="6">
    <source>
        <dbReference type="ARBA" id="ARBA00022777"/>
    </source>
</evidence>
<dbReference type="EMBL" id="VMRJ01000006">
    <property type="protein sequence ID" value="TVT37968.1"/>
    <property type="molecule type" value="Genomic_DNA"/>
</dbReference>
<dbReference type="InterPro" id="IPR004424">
    <property type="entry name" value="IspE"/>
</dbReference>
<dbReference type="InterPro" id="IPR006204">
    <property type="entry name" value="GHMP_kinase_N_dom"/>
</dbReference>
<dbReference type="PANTHER" id="PTHR43527">
    <property type="entry name" value="4-DIPHOSPHOCYTIDYL-2-C-METHYL-D-ERYTHRITOL KINASE, CHLOROPLASTIC"/>
    <property type="match status" value="1"/>
</dbReference>
<dbReference type="NCBIfam" id="TIGR00154">
    <property type="entry name" value="ispE"/>
    <property type="match status" value="1"/>
</dbReference>
<dbReference type="Gene3D" id="3.30.70.890">
    <property type="entry name" value="GHMP kinase, C-terminal domain"/>
    <property type="match status" value="1"/>
</dbReference>
<dbReference type="PIRSF" id="PIRSF010376">
    <property type="entry name" value="IspE"/>
    <property type="match status" value="1"/>
</dbReference>
<comment type="caution">
    <text evidence="12">The sequence shown here is derived from an EMBL/GenBank/DDBJ whole genome shotgun (WGS) entry which is preliminary data.</text>
</comment>
<sequence>MLTFPNAKLNLGLYVTAKRPDGYHALETVFLPLPWTDALEVLPAPKGQAGTSLALTGRPIPGEATTNLCVKAYELLKADFPALPFAQMHLHKLVPIGAGLGGGSADAAFALRALADVFELNLSVAQLEGYARRLGADCAFFIQNKPCLALERGDVFEPISLDLRGTPCVVVYPGLHISTAQAFAGIVPQAPSISLREALGQPMSTWRDTVSNDFEASLAPAYPVLADIKAQLYAAGAAYASLSGSGSAVYGLFPGASEAPALAWPSDYLVWRGQL</sequence>
<dbReference type="Gene3D" id="3.30.230.10">
    <property type="match status" value="1"/>
</dbReference>
<dbReference type="SUPFAM" id="SSF55060">
    <property type="entry name" value="GHMP Kinase, C-terminal domain"/>
    <property type="match status" value="1"/>
</dbReference>
<comment type="pathway">
    <text evidence="9">Isoprenoid biosynthesis; isopentenyl diphosphate biosynthesis via DXP pathway; isopentenyl diphosphate from 1-deoxy-D-xylulose 5-phosphate: step 3/6.</text>
</comment>
<feature type="binding site" evidence="9">
    <location>
        <begin position="95"/>
        <end position="105"/>
    </location>
    <ligand>
        <name>ATP</name>
        <dbReference type="ChEBI" id="CHEBI:30616"/>
    </ligand>
</feature>
<dbReference type="PANTHER" id="PTHR43527:SF2">
    <property type="entry name" value="4-DIPHOSPHOCYTIDYL-2-C-METHYL-D-ERYTHRITOL KINASE, CHLOROPLASTIC"/>
    <property type="match status" value="1"/>
</dbReference>
<evidence type="ECO:0000256" key="2">
    <source>
        <dbReference type="ARBA" id="ARBA00012052"/>
    </source>
</evidence>
<reference evidence="12 13" key="1">
    <citation type="submission" date="2019-07" db="EMBL/GenBank/DDBJ databases">
        <title>Hymenobacter sp. straun FUR1 Genome sequencing and assembly.</title>
        <authorList>
            <person name="Chhetri G."/>
        </authorList>
    </citation>
    <scope>NUCLEOTIDE SEQUENCE [LARGE SCALE GENOMIC DNA]</scope>
    <source>
        <strain evidence="12 13">Fur1</strain>
    </source>
</reference>
<evidence type="ECO:0000256" key="4">
    <source>
        <dbReference type="ARBA" id="ARBA00022679"/>
    </source>
</evidence>
<feature type="active site" evidence="9">
    <location>
        <position position="137"/>
    </location>
</feature>
<evidence type="ECO:0000313" key="13">
    <source>
        <dbReference type="Proteomes" id="UP000317624"/>
    </source>
</evidence>
<name>A0A558BN80_9BACT</name>
<comment type="similarity">
    <text evidence="1 9">Belongs to the GHMP kinase family. IspE subfamily.</text>
</comment>
<feature type="domain" description="GHMP kinase C-terminal" evidence="11">
    <location>
        <begin position="199"/>
        <end position="261"/>
    </location>
</feature>
<dbReference type="HAMAP" id="MF_00061">
    <property type="entry name" value="IspE"/>
    <property type="match status" value="1"/>
</dbReference>
<gene>
    <name evidence="9" type="primary">ispE</name>
    <name evidence="12" type="ORF">FNT36_21565</name>
</gene>
<feature type="active site" evidence="9">
    <location>
        <position position="8"/>
    </location>
</feature>
<dbReference type="OrthoDB" id="3173073at2"/>
<evidence type="ECO:0000256" key="1">
    <source>
        <dbReference type="ARBA" id="ARBA00009684"/>
    </source>
</evidence>
<dbReference type="GO" id="GO:0019288">
    <property type="term" value="P:isopentenyl diphosphate biosynthetic process, methylerythritol 4-phosphate pathway"/>
    <property type="evidence" value="ECO:0007669"/>
    <property type="project" value="UniProtKB-UniRule"/>
</dbReference>
<keyword evidence="4 9" id="KW-0808">Transferase</keyword>
<evidence type="ECO:0000259" key="10">
    <source>
        <dbReference type="Pfam" id="PF00288"/>
    </source>
</evidence>
<dbReference type="Pfam" id="PF08544">
    <property type="entry name" value="GHMP_kinases_C"/>
    <property type="match status" value="1"/>
</dbReference>
<evidence type="ECO:0000256" key="8">
    <source>
        <dbReference type="ARBA" id="ARBA00032554"/>
    </source>
</evidence>
<feature type="domain" description="GHMP kinase N-terminal" evidence="10">
    <location>
        <begin position="67"/>
        <end position="142"/>
    </location>
</feature>
<keyword evidence="9" id="KW-0414">Isoprene biosynthesis</keyword>
<comment type="catalytic activity">
    <reaction evidence="9">
        <text>4-CDP-2-C-methyl-D-erythritol + ATP = 4-CDP-2-C-methyl-D-erythritol 2-phosphate + ADP + H(+)</text>
        <dbReference type="Rhea" id="RHEA:18437"/>
        <dbReference type="ChEBI" id="CHEBI:15378"/>
        <dbReference type="ChEBI" id="CHEBI:30616"/>
        <dbReference type="ChEBI" id="CHEBI:57823"/>
        <dbReference type="ChEBI" id="CHEBI:57919"/>
        <dbReference type="ChEBI" id="CHEBI:456216"/>
        <dbReference type="EC" id="2.7.1.148"/>
    </reaction>
</comment>
<evidence type="ECO:0000259" key="11">
    <source>
        <dbReference type="Pfam" id="PF08544"/>
    </source>
</evidence>
<keyword evidence="7 9" id="KW-0067">ATP-binding</keyword>
<keyword evidence="6 9" id="KW-0418">Kinase</keyword>
<evidence type="ECO:0000256" key="3">
    <source>
        <dbReference type="ARBA" id="ARBA00017473"/>
    </source>
</evidence>
<dbReference type="Proteomes" id="UP000317624">
    <property type="component" value="Unassembled WGS sequence"/>
</dbReference>
<dbReference type="InterPro" id="IPR013750">
    <property type="entry name" value="GHMP_kinase_C_dom"/>
</dbReference>
<comment type="function">
    <text evidence="9">Catalyzes the phosphorylation of the position 2 hydroxy group of 4-diphosphocytidyl-2C-methyl-D-erythritol.</text>
</comment>
<evidence type="ECO:0000313" key="12">
    <source>
        <dbReference type="EMBL" id="TVT37968.1"/>
    </source>
</evidence>
<dbReference type="SUPFAM" id="SSF54211">
    <property type="entry name" value="Ribosomal protein S5 domain 2-like"/>
    <property type="match status" value="1"/>
</dbReference>
<dbReference type="AlphaFoldDB" id="A0A558BN80"/>
<keyword evidence="5 9" id="KW-0547">Nucleotide-binding</keyword>
<evidence type="ECO:0000256" key="9">
    <source>
        <dbReference type="HAMAP-Rule" id="MF_00061"/>
    </source>
</evidence>
<proteinExistence type="inferred from homology"/>
<dbReference type="InterPro" id="IPR014721">
    <property type="entry name" value="Ribsml_uS5_D2-typ_fold_subgr"/>
</dbReference>
<evidence type="ECO:0000256" key="7">
    <source>
        <dbReference type="ARBA" id="ARBA00022840"/>
    </source>
</evidence>
<organism evidence="12 13">
    <name type="scientific">Hymenobacter setariae</name>
    <dbReference type="NCBI Taxonomy" id="2594794"/>
    <lineage>
        <taxon>Bacteria</taxon>
        <taxon>Pseudomonadati</taxon>
        <taxon>Bacteroidota</taxon>
        <taxon>Cytophagia</taxon>
        <taxon>Cytophagales</taxon>
        <taxon>Hymenobacteraceae</taxon>
        <taxon>Hymenobacter</taxon>
    </lineage>
</organism>
<dbReference type="InterPro" id="IPR036554">
    <property type="entry name" value="GHMP_kinase_C_sf"/>
</dbReference>
<dbReference type="GO" id="GO:0016114">
    <property type="term" value="P:terpenoid biosynthetic process"/>
    <property type="evidence" value="ECO:0007669"/>
    <property type="project" value="UniProtKB-UniRule"/>
</dbReference>
<dbReference type="EC" id="2.7.1.148" evidence="2 9"/>
<protein>
    <recommendedName>
        <fullName evidence="3 9">4-diphosphocytidyl-2-C-methyl-D-erythritol kinase</fullName>
        <shortName evidence="9">CMK</shortName>
        <ecNumber evidence="2 9">2.7.1.148</ecNumber>
    </recommendedName>
    <alternativeName>
        <fullName evidence="8 9">4-(cytidine-5'-diphospho)-2-C-methyl-D-erythritol kinase</fullName>
    </alternativeName>
</protein>
<dbReference type="Pfam" id="PF00288">
    <property type="entry name" value="GHMP_kinases_N"/>
    <property type="match status" value="1"/>
</dbReference>
<dbReference type="UniPathway" id="UPA00056">
    <property type="reaction ID" value="UER00094"/>
</dbReference>
<accession>A0A558BN80</accession>
<evidence type="ECO:0000256" key="5">
    <source>
        <dbReference type="ARBA" id="ARBA00022741"/>
    </source>
</evidence>
<dbReference type="InterPro" id="IPR020568">
    <property type="entry name" value="Ribosomal_Su5_D2-typ_SF"/>
</dbReference>
<dbReference type="GO" id="GO:0005524">
    <property type="term" value="F:ATP binding"/>
    <property type="evidence" value="ECO:0007669"/>
    <property type="project" value="UniProtKB-UniRule"/>
</dbReference>
<dbReference type="GO" id="GO:0050515">
    <property type="term" value="F:4-(cytidine 5'-diphospho)-2-C-methyl-D-erythritol kinase activity"/>
    <property type="evidence" value="ECO:0007669"/>
    <property type="project" value="UniProtKB-UniRule"/>
</dbReference>